<keyword evidence="1" id="KW-1185">Reference proteome</keyword>
<sequence length="77" mass="8712">MDVDRNSDVTDDRNWDVRGTEAGVMSGSETLDWKGCVDRKGTAIGHHYFLFNVNGDHDPGEEFERLAVRLLSTTFDH</sequence>
<reference evidence="2" key="1">
    <citation type="submission" date="2022-11" db="UniProtKB">
        <authorList>
            <consortium name="WormBaseParasite"/>
        </authorList>
    </citation>
    <scope>IDENTIFICATION</scope>
</reference>
<evidence type="ECO:0000313" key="2">
    <source>
        <dbReference type="WBParaSite" id="jg3345"/>
    </source>
</evidence>
<dbReference type="WBParaSite" id="jg3345">
    <property type="protein sequence ID" value="jg3345"/>
    <property type="gene ID" value="jg3345"/>
</dbReference>
<organism evidence="1 2">
    <name type="scientific">Ditylenchus dipsaci</name>
    <dbReference type="NCBI Taxonomy" id="166011"/>
    <lineage>
        <taxon>Eukaryota</taxon>
        <taxon>Metazoa</taxon>
        <taxon>Ecdysozoa</taxon>
        <taxon>Nematoda</taxon>
        <taxon>Chromadorea</taxon>
        <taxon>Rhabditida</taxon>
        <taxon>Tylenchina</taxon>
        <taxon>Tylenchomorpha</taxon>
        <taxon>Sphaerularioidea</taxon>
        <taxon>Anguinidae</taxon>
        <taxon>Anguininae</taxon>
        <taxon>Ditylenchus</taxon>
    </lineage>
</organism>
<dbReference type="Proteomes" id="UP000887574">
    <property type="component" value="Unplaced"/>
</dbReference>
<name>A0A915E909_9BILA</name>
<protein>
    <submittedName>
        <fullName evidence="2">Uncharacterized protein</fullName>
    </submittedName>
</protein>
<dbReference type="AlphaFoldDB" id="A0A915E909"/>
<proteinExistence type="predicted"/>
<accession>A0A915E909</accession>
<evidence type="ECO:0000313" key="1">
    <source>
        <dbReference type="Proteomes" id="UP000887574"/>
    </source>
</evidence>